<dbReference type="VEuPathDB" id="VectorBase:GPPI039487"/>
<dbReference type="EMBL" id="JXJN01019880">
    <property type="status" value="NOT_ANNOTATED_CDS"/>
    <property type="molecule type" value="Genomic_DNA"/>
</dbReference>
<proteinExistence type="predicted"/>
<reference evidence="1" key="2">
    <citation type="submission" date="2020-05" db="UniProtKB">
        <authorList>
            <consortium name="EnsemblMetazoa"/>
        </authorList>
    </citation>
    <scope>IDENTIFICATION</scope>
    <source>
        <strain evidence="1">IAEA</strain>
    </source>
</reference>
<name>A0A1B0BSV3_9MUSC</name>
<dbReference type="EMBL" id="JXJN01019878">
    <property type="status" value="NOT_ANNOTATED_CDS"/>
    <property type="molecule type" value="Genomic_DNA"/>
</dbReference>
<dbReference type="Proteomes" id="UP000092460">
    <property type="component" value="Unassembled WGS sequence"/>
</dbReference>
<dbReference type="EnsemblMetazoa" id="GPPI039487-RA">
    <property type="protein sequence ID" value="GPPI039487-PA"/>
    <property type="gene ID" value="GPPI039487"/>
</dbReference>
<reference evidence="2" key="1">
    <citation type="submission" date="2015-01" db="EMBL/GenBank/DDBJ databases">
        <authorList>
            <person name="Aksoy S."/>
            <person name="Warren W."/>
            <person name="Wilson R.K."/>
        </authorList>
    </citation>
    <scope>NUCLEOTIDE SEQUENCE [LARGE SCALE GENOMIC DNA]</scope>
    <source>
        <strain evidence="2">IAEA</strain>
    </source>
</reference>
<accession>A0A1B0BSV3</accession>
<protein>
    <submittedName>
        <fullName evidence="1">Uncharacterized protein</fullName>
    </submittedName>
</protein>
<dbReference type="AlphaFoldDB" id="A0A1B0BSV3"/>
<evidence type="ECO:0000313" key="1">
    <source>
        <dbReference type="EnsemblMetazoa" id="GPPI039487-PA"/>
    </source>
</evidence>
<evidence type="ECO:0000313" key="2">
    <source>
        <dbReference type="Proteomes" id="UP000092460"/>
    </source>
</evidence>
<keyword evidence="2" id="KW-1185">Reference proteome</keyword>
<organism evidence="1 2">
    <name type="scientific">Glossina palpalis gambiensis</name>
    <dbReference type="NCBI Taxonomy" id="67801"/>
    <lineage>
        <taxon>Eukaryota</taxon>
        <taxon>Metazoa</taxon>
        <taxon>Ecdysozoa</taxon>
        <taxon>Arthropoda</taxon>
        <taxon>Hexapoda</taxon>
        <taxon>Insecta</taxon>
        <taxon>Pterygota</taxon>
        <taxon>Neoptera</taxon>
        <taxon>Endopterygota</taxon>
        <taxon>Diptera</taxon>
        <taxon>Brachycera</taxon>
        <taxon>Muscomorpha</taxon>
        <taxon>Hippoboscoidea</taxon>
        <taxon>Glossinidae</taxon>
        <taxon>Glossina</taxon>
    </lineage>
</organism>
<dbReference type="EMBL" id="JXJN01019879">
    <property type="status" value="NOT_ANNOTATED_CDS"/>
    <property type="molecule type" value="Genomic_DNA"/>
</dbReference>
<sequence length="162" mass="17155">MIFLLILAAYKDLCVRREDKKLGDTEGHYTAHIGVATNDPCTIPGPKGANYYLKWNHGKLLGAVERPTYKKCLIPPLAEDYTETPKPVTMSPQPGPKTKAVAPSQEAGPMIIPAPQGREAVIVAPIQGPEAVTGAPVQGPQAVTVAPIQAPEVVTTAPIQST</sequence>